<dbReference type="STRING" id="403673.A0A177WSE0"/>
<protein>
    <recommendedName>
        <fullName evidence="2">CUE domain-containing protein</fullName>
    </recommendedName>
</protein>
<reference evidence="3 4" key="1">
    <citation type="submission" date="2006-10" db="EMBL/GenBank/DDBJ databases">
        <title>The Genome Sequence of Batrachochytrium dendrobatidis JEL423.</title>
        <authorList>
            <consortium name="The Broad Institute Genome Sequencing Platform"/>
            <person name="Birren B."/>
            <person name="Lander E."/>
            <person name="Galagan J."/>
            <person name="Cuomo C."/>
            <person name="Devon K."/>
            <person name="Jaffe D."/>
            <person name="Butler J."/>
            <person name="Alvarez P."/>
            <person name="Gnerre S."/>
            <person name="Grabherr M."/>
            <person name="Kleber M."/>
            <person name="Mauceli E."/>
            <person name="Brockman W."/>
            <person name="Young S."/>
            <person name="LaButti K."/>
            <person name="Sykes S."/>
            <person name="DeCaprio D."/>
            <person name="Crawford M."/>
            <person name="Koehrsen M."/>
            <person name="Engels R."/>
            <person name="Montgomery P."/>
            <person name="Pearson M."/>
            <person name="Howarth C."/>
            <person name="Larson L."/>
            <person name="White J."/>
            <person name="O'Leary S."/>
            <person name="Kodira C."/>
            <person name="Zeng Q."/>
            <person name="Yandava C."/>
            <person name="Alvarado L."/>
            <person name="Longcore J."/>
            <person name="James T."/>
        </authorList>
    </citation>
    <scope>NUCLEOTIDE SEQUENCE [LARGE SCALE GENOMIC DNA]</scope>
    <source>
        <strain evidence="3 4">JEL423</strain>
    </source>
</reference>
<proteinExistence type="predicted"/>
<dbReference type="PANTHER" id="PTHR13467:SF3">
    <property type="entry name" value="CUE DOMAIN-CONTAINING PROTEIN 1"/>
    <property type="match status" value="1"/>
</dbReference>
<organism evidence="3 4">
    <name type="scientific">Batrachochytrium dendrobatidis (strain JEL423)</name>
    <dbReference type="NCBI Taxonomy" id="403673"/>
    <lineage>
        <taxon>Eukaryota</taxon>
        <taxon>Fungi</taxon>
        <taxon>Fungi incertae sedis</taxon>
        <taxon>Chytridiomycota</taxon>
        <taxon>Chytridiomycota incertae sedis</taxon>
        <taxon>Chytridiomycetes</taxon>
        <taxon>Rhizophydiales</taxon>
        <taxon>Rhizophydiales incertae sedis</taxon>
        <taxon>Batrachochytrium</taxon>
    </lineage>
</organism>
<dbReference type="PANTHER" id="PTHR13467">
    <property type="entry name" value="CUE DOMAIN CONTAINING PROTEIN 1"/>
    <property type="match status" value="1"/>
</dbReference>
<dbReference type="Proteomes" id="UP000077115">
    <property type="component" value="Unassembled WGS sequence"/>
</dbReference>
<evidence type="ECO:0000259" key="2">
    <source>
        <dbReference type="PROSITE" id="PS51140"/>
    </source>
</evidence>
<dbReference type="OrthoDB" id="9942608at2759"/>
<feature type="region of interest" description="Disordered" evidence="1">
    <location>
        <begin position="224"/>
        <end position="253"/>
    </location>
</feature>
<dbReference type="VEuPathDB" id="FungiDB:BDEG_25795"/>
<dbReference type="EMBL" id="DS022307">
    <property type="protein sequence ID" value="OAJ42330.1"/>
    <property type="molecule type" value="Genomic_DNA"/>
</dbReference>
<evidence type="ECO:0000313" key="3">
    <source>
        <dbReference type="EMBL" id="OAJ42330.1"/>
    </source>
</evidence>
<feature type="domain" description="CUE" evidence="2">
    <location>
        <begin position="18"/>
        <end position="61"/>
    </location>
</feature>
<dbReference type="SUPFAM" id="SSF46934">
    <property type="entry name" value="UBA-like"/>
    <property type="match status" value="1"/>
</dbReference>
<dbReference type="InterPro" id="IPR041810">
    <property type="entry name" value="CUE2_CUE2"/>
</dbReference>
<feature type="compositionally biased region" description="Polar residues" evidence="1">
    <location>
        <begin position="232"/>
        <end position="253"/>
    </location>
</feature>
<accession>A0A177WSE0</accession>
<dbReference type="InterPro" id="IPR003892">
    <property type="entry name" value="CUE"/>
</dbReference>
<dbReference type="GO" id="GO:0043130">
    <property type="term" value="F:ubiquitin binding"/>
    <property type="evidence" value="ECO:0007669"/>
    <property type="project" value="InterPro"/>
</dbReference>
<name>A0A177WSE0_BATDL</name>
<dbReference type="InterPro" id="IPR040192">
    <property type="entry name" value="CUEDC1"/>
</dbReference>
<dbReference type="SMART" id="SM00546">
    <property type="entry name" value="CUE"/>
    <property type="match status" value="1"/>
</dbReference>
<sequence length="253" mass="28182">MAVSDAFINSCQLSFSLPKLGIMEDLKRMFANVDAEVIEEVFLAQNNDMERTVNALLEISGQGTTLSPENTTANISPPMAIADGGTLHTGQGLLHHVGVPNEPLHDTIPQISSFQKTDEQIAQELNQQMEDEEFAMRLQEEDRRNYVAQRHLEQGTQDLEEEPIGKMILKTTSQIKDTASKTFKTLYGKIQSSLTFSKDTPVSSPYTSLPKHDDEFDDFLEINNHEPPMERNTGSAAPNTTVDLFASNSFHPK</sequence>
<dbReference type="CDD" id="cd14375">
    <property type="entry name" value="CUE2_Cue2p_like"/>
    <property type="match status" value="1"/>
</dbReference>
<gene>
    <name evidence="3" type="ORF">BDEG_25795</name>
</gene>
<dbReference type="Pfam" id="PF02845">
    <property type="entry name" value="CUE"/>
    <property type="match status" value="1"/>
</dbReference>
<reference evidence="3 4" key="2">
    <citation type="submission" date="2016-05" db="EMBL/GenBank/DDBJ databases">
        <title>Lineage-specific infection strategies underlie the spectrum of fungal disease in amphibians.</title>
        <authorList>
            <person name="Cuomo C.A."/>
            <person name="Farrer R.A."/>
            <person name="James T."/>
            <person name="Longcore J."/>
            <person name="Birren B."/>
        </authorList>
    </citation>
    <scope>NUCLEOTIDE SEQUENCE [LARGE SCALE GENOMIC DNA]</scope>
    <source>
        <strain evidence="3 4">JEL423</strain>
    </source>
</reference>
<dbReference type="Gene3D" id="1.10.8.10">
    <property type="entry name" value="DNA helicase RuvA subunit, C-terminal domain"/>
    <property type="match status" value="1"/>
</dbReference>
<evidence type="ECO:0000313" key="4">
    <source>
        <dbReference type="Proteomes" id="UP000077115"/>
    </source>
</evidence>
<dbReference type="PROSITE" id="PS51140">
    <property type="entry name" value="CUE"/>
    <property type="match status" value="1"/>
</dbReference>
<dbReference type="AlphaFoldDB" id="A0A177WSE0"/>
<evidence type="ECO:0000256" key="1">
    <source>
        <dbReference type="SAM" id="MobiDB-lite"/>
    </source>
</evidence>
<dbReference type="InterPro" id="IPR009060">
    <property type="entry name" value="UBA-like_sf"/>
</dbReference>